<comment type="caution">
    <text evidence="4">The sequence shown here is derived from an EMBL/GenBank/DDBJ whole genome shotgun (WGS) entry which is preliminary data.</text>
</comment>
<sequence>MTLISNADEYSPSAKYNDTHIRARNTIERCNGLLKSRFRCCQKSHQLHYCPEKSGVIINACAVLHNICIHYNARHFSIEELEEDNAWGPIPHDNDTDGLRRNAVALRNFLVTSRFQ</sequence>
<evidence type="ECO:0000259" key="3">
    <source>
        <dbReference type="Pfam" id="PF13359"/>
    </source>
</evidence>
<keyword evidence="2" id="KW-0479">Metal-binding</keyword>
<gene>
    <name evidence="4" type="ORF">LARSCL_LOCUS16016</name>
</gene>
<keyword evidence="5" id="KW-1185">Reference proteome</keyword>
<dbReference type="GO" id="GO:0046872">
    <property type="term" value="F:metal ion binding"/>
    <property type="evidence" value="ECO:0007669"/>
    <property type="project" value="UniProtKB-KW"/>
</dbReference>
<feature type="domain" description="DDE Tnp4" evidence="3">
    <location>
        <begin position="14"/>
        <end position="66"/>
    </location>
</feature>
<protein>
    <recommendedName>
        <fullName evidence="3">DDE Tnp4 domain-containing protein</fullName>
    </recommendedName>
</protein>
<dbReference type="InterPro" id="IPR027806">
    <property type="entry name" value="HARBI1_dom"/>
</dbReference>
<dbReference type="AlphaFoldDB" id="A0AAV2B0N7"/>
<evidence type="ECO:0000256" key="2">
    <source>
        <dbReference type="ARBA" id="ARBA00022723"/>
    </source>
</evidence>
<dbReference type="EMBL" id="CAXIEN010000251">
    <property type="protein sequence ID" value="CAL1289584.1"/>
    <property type="molecule type" value="Genomic_DNA"/>
</dbReference>
<reference evidence="4 5" key="1">
    <citation type="submission" date="2024-04" db="EMBL/GenBank/DDBJ databases">
        <authorList>
            <person name="Rising A."/>
            <person name="Reimegard J."/>
            <person name="Sonavane S."/>
            <person name="Akerstrom W."/>
            <person name="Nylinder S."/>
            <person name="Hedman E."/>
            <person name="Kallberg Y."/>
        </authorList>
    </citation>
    <scope>NUCLEOTIDE SEQUENCE [LARGE SCALE GENOMIC DNA]</scope>
</reference>
<evidence type="ECO:0000256" key="1">
    <source>
        <dbReference type="ARBA" id="ARBA00001968"/>
    </source>
</evidence>
<dbReference type="Proteomes" id="UP001497382">
    <property type="component" value="Unassembled WGS sequence"/>
</dbReference>
<evidence type="ECO:0000313" key="5">
    <source>
        <dbReference type="Proteomes" id="UP001497382"/>
    </source>
</evidence>
<name>A0AAV2B0N7_9ARAC</name>
<evidence type="ECO:0000313" key="4">
    <source>
        <dbReference type="EMBL" id="CAL1289584.1"/>
    </source>
</evidence>
<comment type="cofactor">
    <cofactor evidence="1">
        <name>a divalent metal cation</name>
        <dbReference type="ChEBI" id="CHEBI:60240"/>
    </cofactor>
</comment>
<accession>A0AAV2B0N7</accession>
<dbReference type="Pfam" id="PF13359">
    <property type="entry name" value="DDE_Tnp_4"/>
    <property type="match status" value="1"/>
</dbReference>
<proteinExistence type="predicted"/>
<organism evidence="4 5">
    <name type="scientific">Larinioides sclopetarius</name>
    <dbReference type="NCBI Taxonomy" id="280406"/>
    <lineage>
        <taxon>Eukaryota</taxon>
        <taxon>Metazoa</taxon>
        <taxon>Ecdysozoa</taxon>
        <taxon>Arthropoda</taxon>
        <taxon>Chelicerata</taxon>
        <taxon>Arachnida</taxon>
        <taxon>Araneae</taxon>
        <taxon>Araneomorphae</taxon>
        <taxon>Entelegynae</taxon>
        <taxon>Araneoidea</taxon>
        <taxon>Araneidae</taxon>
        <taxon>Larinioides</taxon>
    </lineage>
</organism>